<sequence>MVNRIPQEKIDEITQNNNIVDVISDYIKLTKKGRNYFGLCPFHGEDTPSFSVSPEKQIFHCFGCGKGGNVTSFVMEIENLSFVEAIKHLADKSGDSLPDEWIRQQGPSYSSEEQNILDAYEWSNKLFHHVLKHTKDGKDALNYVKNRGFSKDAIEEFQLGYSPYKDQFLSAFLKGKGFELENLAQYGLLNSRDGNSFFDRFQGRVIFPIHNHQGKVVGFGGRSIQDHLEPKYLNSPESKLFHKGKILYNFHRARKYFQKLNQVVLFEGYADVIKAYQAGVHHAVATMGTSLSETHAKILSHYVDEVIICYDGDAPGREASFKTAKIIKNAGMNARVANVPNEMDPDDFFEKHGPEAFQNLIQSAENDVSFSLQYIKKNYNLNIDHDRVQYVEKALDIIATVNQAVERDFYLNDLEEMFKLDRSTLLQEIENRRRIMQRTKDHDNHVNNKSIEHNKWKKPQKLYSAYQNAERHLISHMLQNEYVADKVQQRLGSSFNLEDHQVLVTYLYAYYEEGNEPSVSQFLERLNDDHIKQLATELALIPINESFSDQELDDYIRAIKRESESSQELRTLKQMLIQAEKENDHQSAARIGMKLIELKKKNMT</sequence>
<reference evidence="17" key="1">
    <citation type="journal article" date="2019" name="Int. J. Syst. Evol. Microbiol.">
        <title>The Global Catalogue of Microorganisms (GCM) 10K type strain sequencing project: providing services to taxonomists for standard genome sequencing and annotation.</title>
        <authorList>
            <consortium name="The Broad Institute Genomics Platform"/>
            <consortium name="The Broad Institute Genome Sequencing Center for Infectious Disease"/>
            <person name="Wu L."/>
            <person name="Ma J."/>
        </authorList>
    </citation>
    <scope>NUCLEOTIDE SEQUENCE [LARGE SCALE GENOMIC DNA]</scope>
    <source>
        <strain evidence="17">TISTR 1571</strain>
    </source>
</reference>
<evidence type="ECO:0000313" key="16">
    <source>
        <dbReference type="EMBL" id="MFD2637465.1"/>
    </source>
</evidence>
<keyword evidence="10 12" id="KW-0238">DNA-binding</keyword>
<evidence type="ECO:0000256" key="11">
    <source>
        <dbReference type="ARBA" id="ARBA00023163"/>
    </source>
</evidence>
<dbReference type="SUPFAM" id="SSF56731">
    <property type="entry name" value="DNA primase core"/>
    <property type="match status" value="1"/>
</dbReference>
<evidence type="ECO:0000256" key="6">
    <source>
        <dbReference type="ARBA" id="ARBA00022723"/>
    </source>
</evidence>
<dbReference type="EC" id="2.7.7.101" evidence="12"/>
<dbReference type="SUPFAM" id="SSF57783">
    <property type="entry name" value="Zinc beta-ribbon"/>
    <property type="match status" value="1"/>
</dbReference>
<keyword evidence="5 12" id="KW-0235">DNA replication</keyword>
<dbReference type="Gene3D" id="3.40.1360.10">
    <property type="match status" value="1"/>
</dbReference>
<keyword evidence="14" id="KW-0175">Coiled coil</keyword>
<dbReference type="Gene3D" id="3.90.980.10">
    <property type="entry name" value="DNA primase, catalytic core, N-terminal domain"/>
    <property type="match status" value="1"/>
</dbReference>
<dbReference type="RefSeq" id="WP_377326904.1">
    <property type="nucleotide sequence ID" value="NZ_JBHUMZ010000007.1"/>
</dbReference>
<dbReference type="SMART" id="SM00400">
    <property type="entry name" value="ZnF_CHCC"/>
    <property type="match status" value="1"/>
</dbReference>
<evidence type="ECO:0000313" key="17">
    <source>
        <dbReference type="Proteomes" id="UP001597452"/>
    </source>
</evidence>
<comment type="domain">
    <text evidence="12">Contains an N-terminal zinc-binding domain, a central core domain that contains the primase activity, and a C-terminal DnaB-binding domain.</text>
</comment>
<gene>
    <name evidence="12 16" type="primary">dnaG</name>
    <name evidence="16" type="ORF">ACFSW4_01090</name>
</gene>
<dbReference type="InterPro" id="IPR030846">
    <property type="entry name" value="DnaG_bac"/>
</dbReference>
<dbReference type="PANTHER" id="PTHR30313:SF2">
    <property type="entry name" value="DNA PRIMASE"/>
    <property type="match status" value="1"/>
</dbReference>
<dbReference type="InterPro" id="IPR036185">
    <property type="entry name" value="DNA_heli_DnaB-like_N_sf"/>
</dbReference>
<keyword evidence="2 12" id="KW-0639">Primosome</keyword>
<dbReference type="InterPro" id="IPR006295">
    <property type="entry name" value="DNA_primase_DnaG"/>
</dbReference>
<dbReference type="SUPFAM" id="SSF48024">
    <property type="entry name" value="N-terminal domain of DnaB helicase"/>
    <property type="match status" value="1"/>
</dbReference>
<accession>A0ABW5Q6P5</accession>
<dbReference type="Pfam" id="PF13155">
    <property type="entry name" value="Toprim_2"/>
    <property type="match status" value="1"/>
</dbReference>
<dbReference type="SMART" id="SM00493">
    <property type="entry name" value="TOPRIM"/>
    <property type="match status" value="1"/>
</dbReference>
<evidence type="ECO:0000256" key="5">
    <source>
        <dbReference type="ARBA" id="ARBA00022705"/>
    </source>
</evidence>
<dbReference type="PIRSF" id="PIRSF002811">
    <property type="entry name" value="DnaG"/>
    <property type="match status" value="1"/>
</dbReference>
<dbReference type="InterPro" id="IPR013264">
    <property type="entry name" value="DNAG_N"/>
</dbReference>
<evidence type="ECO:0000256" key="1">
    <source>
        <dbReference type="ARBA" id="ARBA00022478"/>
    </source>
</evidence>
<dbReference type="InterPro" id="IPR006171">
    <property type="entry name" value="TOPRIM_dom"/>
</dbReference>
<name>A0ABW5Q6P5_9BACI</name>
<protein>
    <recommendedName>
        <fullName evidence="12 13">DNA primase</fullName>
        <ecNumber evidence="12">2.7.7.101</ecNumber>
    </recommendedName>
</protein>
<dbReference type="PROSITE" id="PS50880">
    <property type="entry name" value="TOPRIM"/>
    <property type="match status" value="1"/>
</dbReference>
<keyword evidence="17" id="KW-1185">Reference proteome</keyword>
<evidence type="ECO:0000256" key="4">
    <source>
        <dbReference type="ARBA" id="ARBA00022695"/>
    </source>
</evidence>
<keyword evidence="9" id="KW-0460">Magnesium</keyword>
<dbReference type="Pfam" id="PF08275">
    <property type="entry name" value="DNAG_N"/>
    <property type="match status" value="1"/>
</dbReference>
<organism evidence="16 17">
    <name type="scientific">Piscibacillus salipiscarius</name>
    <dbReference type="NCBI Taxonomy" id="299480"/>
    <lineage>
        <taxon>Bacteria</taxon>
        <taxon>Bacillati</taxon>
        <taxon>Bacillota</taxon>
        <taxon>Bacilli</taxon>
        <taxon>Bacillales</taxon>
        <taxon>Bacillaceae</taxon>
        <taxon>Piscibacillus</taxon>
    </lineage>
</organism>
<evidence type="ECO:0000256" key="3">
    <source>
        <dbReference type="ARBA" id="ARBA00022679"/>
    </source>
</evidence>
<evidence type="ECO:0000256" key="14">
    <source>
        <dbReference type="SAM" id="Coils"/>
    </source>
</evidence>
<dbReference type="InterPro" id="IPR016136">
    <property type="entry name" value="DNA_helicase_N/primase_C"/>
</dbReference>
<comment type="catalytic activity">
    <reaction evidence="12">
        <text>ssDNA + n NTP = ssDNA/pppN(pN)n-1 hybrid + (n-1) diphosphate.</text>
        <dbReference type="EC" id="2.7.7.101"/>
    </reaction>
</comment>
<keyword evidence="6 12" id="KW-0479">Metal-binding</keyword>
<keyword evidence="4 12" id="KW-0548">Nucleotidyltransferase</keyword>
<keyword evidence="3 12" id="KW-0808">Transferase</keyword>
<proteinExistence type="inferred from homology"/>
<keyword evidence="11 12" id="KW-0804">Transcription</keyword>
<keyword evidence="7 12" id="KW-0863">Zinc-finger</keyword>
<dbReference type="InterPro" id="IPR019475">
    <property type="entry name" value="DNA_primase_DnaB-bd"/>
</dbReference>
<comment type="caution">
    <text evidence="16">The sequence shown here is derived from an EMBL/GenBank/DDBJ whole genome shotgun (WGS) entry which is preliminary data.</text>
</comment>
<evidence type="ECO:0000256" key="8">
    <source>
        <dbReference type="ARBA" id="ARBA00022833"/>
    </source>
</evidence>
<comment type="subunit">
    <text evidence="12">Monomer. Interacts with DnaB.</text>
</comment>
<dbReference type="Gene3D" id="3.90.580.10">
    <property type="entry name" value="Zinc finger, CHC2-type domain"/>
    <property type="match status" value="1"/>
</dbReference>
<dbReference type="Pfam" id="PF01807">
    <property type="entry name" value="Zn_ribbon_DnaG"/>
    <property type="match status" value="1"/>
</dbReference>
<dbReference type="InterPro" id="IPR050219">
    <property type="entry name" value="DnaG_primase"/>
</dbReference>
<comment type="function">
    <text evidence="12 13">RNA polymerase that catalyzes the synthesis of short RNA molecules used as primers for DNA polymerase during DNA replication.</text>
</comment>
<feature type="zinc finger region" description="CHC2-type" evidence="12">
    <location>
        <begin position="40"/>
        <end position="64"/>
    </location>
</feature>
<evidence type="ECO:0000256" key="13">
    <source>
        <dbReference type="PIRNR" id="PIRNR002811"/>
    </source>
</evidence>
<dbReference type="EMBL" id="JBHUMZ010000007">
    <property type="protein sequence ID" value="MFD2637465.1"/>
    <property type="molecule type" value="Genomic_DNA"/>
</dbReference>
<feature type="domain" description="Toprim" evidence="15">
    <location>
        <begin position="261"/>
        <end position="342"/>
    </location>
</feature>
<keyword evidence="8 12" id="KW-0862">Zinc</keyword>
<dbReference type="Proteomes" id="UP001597452">
    <property type="component" value="Unassembled WGS sequence"/>
</dbReference>
<dbReference type="InterPro" id="IPR037068">
    <property type="entry name" value="DNA_primase_core_N_sf"/>
</dbReference>
<dbReference type="Gene3D" id="1.10.860.10">
    <property type="entry name" value="DNAb Helicase, Chain A"/>
    <property type="match status" value="1"/>
</dbReference>
<dbReference type="PANTHER" id="PTHR30313">
    <property type="entry name" value="DNA PRIMASE"/>
    <property type="match status" value="1"/>
</dbReference>
<evidence type="ECO:0000256" key="9">
    <source>
        <dbReference type="ARBA" id="ARBA00022842"/>
    </source>
</evidence>
<comment type="cofactor">
    <cofactor evidence="12 13">
        <name>Zn(2+)</name>
        <dbReference type="ChEBI" id="CHEBI:29105"/>
    </cofactor>
    <text evidence="12 13">Binds 1 zinc ion per monomer.</text>
</comment>
<keyword evidence="1 12" id="KW-0240">DNA-directed RNA polymerase</keyword>
<evidence type="ECO:0000259" key="15">
    <source>
        <dbReference type="PROSITE" id="PS50880"/>
    </source>
</evidence>
<evidence type="ECO:0000256" key="2">
    <source>
        <dbReference type="ARBA" id="ARBA00022515"/>
    </source>
</evidence>
<evidence type="ECO:0000256" key="10">
    <source>
        <dbReference type="ARBA" id="ARBA00023125"/>
    </source>
</evidence>
<dbReference type="NCBIfam" id="TIGR01391">
    <property type="entry name" value="dnaG"/>
    <property type="match status" value="1"/>
</dbReference>
<evidence type="ECO:0000256" key="7">
    <source>
        <dbReference type="ARBA" id="ARBA00022771"/>
    </source>
</evidence>
<comment type="similarity">
    <text evidence="12 13">Belongs to the DnaG primase family.</text>
</comment>
<dbReference type="InterPro" id="IPR002694">
    <property type="entry name" value="Znf_CHC2"/>
</dbReference>
<dbReference type="Gene3D" id="6.10.140.360">
    <property type="match status" value="1"/>
</dbReference>
<feature type="coiled-coil region" evidence="14">
    <location>
        <begin position="562"/>
        <end position="589"/>
    </location>
</feature>
<dbReference type="Pfam" id="PF10410">
    <property type="entry name" value="DnaB_bind"/>
    <property type="match status" value="1"/>
</dbReference>
<dbReference type="InterPro" id="IPR036977">
    <property type="entry name" value="DNA_primase_Znf_CHC2"/>
</dbReference>
<dbReference type="InterPro" id="IPR034151">
    <property type="entry name" value="TOPRIM_DnaG_bac"/>
</dbReference>
<dbReference type="HAMAP" id="MF_00974">
    <property type="entry name" value="DNA_primase_DnaG"/>
    <property type="match status" value="1"/>
</dbReference>
<dbReference type="CDD" id="cd03364">
    <property type="entry name" value="TOPRIM_DnaG_primases"/>
    <property type="match status" value="1"/>
</dbReference>
<evidence type="ECO:0000256" key="12">
    <source>
        <dbReference type="HAMAP-Rule" id="MF_00974"/>
    </source>
</evidence>